<evidence type="ECO:0000256" key="2">
    <source>
        <dbReference type="SAM" id="MobiDB-lite"/>
    </source>
</evidence>
<comment type="caution">
    <text evidence="3">The sequence shown here is derived from an EMBL/GenBank/DDBJ whole genome shotgun (WGS) entry which is preliminary data.</text>
</comment>
<name>A0ABQ5K5V7_9EUKA</name>
<proteinExistence type="predicted"/>
<sequence>MGLFGRKPTKTPEELAAEWKEQLRAEQREIKKTIRKIDSEERKQKREIQKVMKRGDKVSARILAKEVVSARKTKTRLESTVLQLSSIQMAVRQNLAQARLSGAFSKSTEIMQMMGQLVSAPECAKICKNMTREMEKAGIVEEMFADAVDTIGDVDETEVSAEMSKVFEGLGIDIASKMGTAPVSTPTAKVEETADEEEDELIRSIEAAL</sequence>
<keyword evidence="4" id="KW-1185">Reference proteome</keyword>
<feature type="coiled-coil region" evidence="1">
    <location>
        <begin position="16"/>
        <end position="43"/>
    </location>
</feature>
<accession>A0ABQ5K5V7</accession>
<gene>
    <name evidence="3" type="ORF">ADUPG1_012898</name>
</gene>
<evidence type="ECO:0000256" key="1">
    <source>
        <dbReference type="SAM" id="Coils"/>
    </source>
</evidence>
<keyword evidence="1" id="KW-0175">Coiled coil</keyword>
<dbReference type="Pfam" id="PF03357">
    <property type="entry name" value="Snf7"/>
    <property type="match status" value="1"/>
</dbReference>
<dbReference type="EMBL" id="BQXS01012557">
    <property type="protein sequence ID" value="GKT24977.1"/>
    <property type="molecule type" value="Genomic_DNA"/>
</dbReference>
<feature type="region of interest" description="Disordered" evidence="2">
    <location>
        <begin position="181"/>
        <end position="203"/>
    </location>
</feature>
<dbReference type="Gene3D" id="6.10.140.1230">
    <property type="match status" value="1"/>
</dbReference>
<dbReference type="InterPro" id="IPR005024">
    <property type="entry name" value="Snf7_fam"/>
</dbReference>
<reference evidence="3" key="1">
    <citation type="submission" date="2022-03" db="EMBL/GenBank/DDBJ databases">
        <title>Draft genome sequence of Aduncisulcus paluster, a free-living microaerophilic Fornicata.</title>
        <authorList>
            <person name="Yuyama I."/>
            <person name="Kume K."/>
            <person name="Tamura T."/>
            <person name="Inagaki Y."/>
            <person name="Hashimoto T."/>
        </authorList>
    </citation>
    <scope>NUCLEOTIDE SEQUENCE</scope>
    <source>
        <strain evidence="3">NY0171</strain>
    </source>
</reference>
<organism evidence="3 4">
    <name type="scientific">Aduncisulcus paluster</name>
    <dbReference type="NCBI Taxonomy" id="2918883"/>
    <lineage>
        <taxon>Eukaryota</taxon>
        <taxon>Metamonada</taxon>
        <taxon>Carpediemonas-like organisms</taxon>
        <taxon>Aduncisulcus</taxon>
    </lineage>
</organism>
<evidence type="ECO:0000313" key="4">
    <source>
        <dbReference type="Proteomes" id="UP001057375"/>
    </source>
</evidence>
<evidence type="ECO:0000313" key="3">
    <source>
        <dbReference type="EMBL" id="GKT24977.1"/>
    </source>
</evidence>
<dbReference type="PANTHER" id="PTHR10476">
    <property type="entry name" value="CHARGED MULTIVESICULAR BODY PROTEIN"/>
    <property type="match status" value="1"/>
</dbReference>
<dbReference type="Proteomes" id="UP001057375">
    <property type="component" value="Unassembled WGS sequence"/>
</dbReference>
<protein>
    <submittedName>
        <fullName evidence="3">Snf7 family like protein</fullName>
    </submittedName>
</protein>